<keyword evidence="5" id="KW-1185">Reference proteome</keyword>
<organism evidence="4 5">
    <name type="scientific">Salarias fasciatus</name>
    <name type="common">Jewelled blenny</name>
    <name type="synonym">Blennius fasciatus</name>
    <dbReference type="NCBI Taxonomy" id="181472"/>
    <lineage>
        <taxon>Eukaryota</taxon>
        <taxon>Metazoa</taxon>
        <taxon>Chordata</taxon>
        <taxon>Craniata</taxon>
        <taxon>Vertebrata</taxon>
        <taxon>Euteleostomi</taxon>
        <taxon>Actinopterygii</taxon>
        <taxon>Neopterygii</taxon>
        <taxon>Teleostei</taxon>
        <taxon>Neoteleostei</taxon>
        <taxon>Acanthomorphata</taxon>
        <taxon>Ovalentaria</taxon>
        <taxon>Blenniimorphae</taxon>
        <taxon>Blenniiformes</taxon>
        <taxon>Blennioidei</taxon>
        <taxon>Blenniidae</taxon>
        <taxon>Salariinae</taxon>
        <taxon>Salarias</taxon>
    </lineage>
</organism>
<feature type="domain" description="CCHC-type" evidence="3">
    <location>
        <begin position="64"/>
        <end position="77"/>
    </location>
</feature>
<reference evidence="4" key="1">
    <citation type="submission" date="2019-06" db="EMBL/GenBank/DDBJ databases">
        <authorList>
            <consortium name="Wellcome Sanger Institute Data Sharing"/>
        </authorList>
    </citation>
    <scope>NUCLEOTIDE SEQUENCE [LARGE SCALE GENOMIC DNA]</scope>
</reference>
<protein>
    <recommendedName>
        <fullName evidence="3">CCHC-type domain-containing protein</fullName>
    </recommendedName>
</protein>
<reference evidence="4" key="3">
    <citation type="submission" date="2025-09" db="UniProtKB">
        <authorList>
            <consortium name="Ensembl"/>
        </authorList>
    </citation>
    <scope>IDENTIFICATION</scope>
</reference>
<dbReference type="PROSITE" id="PS50158">
    <property type="entry name" value="ZF_CCHC"/>
    <property type="match status" value="1"/>
</dbReference>
<evidence type="ECO:0000256" key="1">
    <source>
        <dbReference type="PROSITE-ProRule" id="PRU00047"/>
    </source>
</evidence>
<dbReference type="InterPro" id="IPR001878">
    <property type="entry name" value="Znf_CCHC"/>
</dbReference>
<proteinExistence type="predicted"/>
<dbReference type="InterPro" id="IPR036875">
    <property type="entry name" value="Znf_CCHC_sf"/>
</dbReference>
<feature type="region of interest" description="Disordered" evidence="2">
    <location>
        <begin position="43"/>
        <end position="65"/>
    </location>
</feature>
<dbReference type="GO" id="GO:0003676">
    <property type="term" value="F:nucleic acid binding"/>
    <property type="evidence" value="ECO:0007669"/>
    <property type="project" value="InterPro"/>
</dbReference>
<evidence type="ECO:0000256" key="2">
    <source>
        <dbReference type="SAM" id="MobiDB-lite"/>
    </source>
</evidence>
<dbReference type="InParanoid" id="A0A672HYK3"/>
<name>A0A672HYK3_SALFA</name>
<keyword evidence="1" id="KW-0479">Metal-binding</keyword>
<keyword evidence="1" id="KW-0862">Zinc</keyword>
<dbReference type="SUPFAM" id="SSF57756">
    <property type="entry name" value="Retrovirus zinc finger-like domains"/>
    <property type="match status" value="1"/>
</dbReference>
<evidence type="ECO:0000313" key="4">
    <source>
        <dbReference type="Ensembl" id="ENSSFAP00005034062.1"/>
    </source>
</evidence>
<dbReference type="Gene3D" id="4.10.60.10">
    <property type="entry name" value="Zinc finger, CCHC-type"/>
    <property type="match status" value="1"/>
</dbReference>
<feature type="compositionally biased region" description="Basic and acidic residues" evidence="2">
    <location>
        <begin position="83"/>
        <end position="100"/>
    </location>
</feature>
<reference evidence="4" key="2">
    <citation type="submission" date="2025-08" db="UniProtKB">
        <authorList>
            <consortium name="Ensembl"/>
        </authorList>
    </citation>
    <scope>IDENTIFICATION</scope>
</reference>
<evidence type="ECO:0000313" key="5">
    <source>
        <dbReference type="Proteomes" id="UP000472267"/>
    </source>
</evidence>
<evidence type="ECO:0000259" key="3">
    <source>
        <dbReference type="PROSITE" id="PS50158"/>
    </source>
</evidence>
<dbReference type="AlphaFoldDB" id="A0A672HYK3"/>
<keyword evidence="1" id="KW-0863">Zinc-finger</keyword>
<dbReference type="Proteomes" id="UP000472267">
    <property type="component" value="Chromosome 20"/>
</dbReference>
<dbReference type="Ensembl" id="ENSSFAT00005035355.1">
    <property type="protein sequence ID" value="ENSSFAP00005034062.1"/>
    <property type="gene ID" value="ENSSFAG00005017320.1"/>
</dbReference>
<accession>A0A672HYK3</accession>
<dbReference type="GO" id="GO:0008270">
    <property type="term" value="F:zinc ion binding"/>
    <property type="evidence" value="ECO:0007669"/>
    <property type="project" value="UniProtKB-KW"/>
</dbReference>
<sequence>MQSFLLNVKPHIASVFKMTNRTWSSNPWDRNIEELLKLQREKAFAPPKRTAKQERNRGRKSGNCLACGREGHWVKQCTFPKADGGKSDDKGNESKKEQPPRKGKNA</sequence>
<feature type="region of interest" description="Disordered" evidence="2">
    <location>
        <begin position="78"/>
        <end position="106"/>
    </location>
</feature>